<dbReference type="PANTHER" id="PTHR23011">
    <property type="entry name" value="CYCLIC NUCLEOTIDE-BINDING DOMAIN CONTAINING PROTEIN"/>
    <property type="match status" value="1"/>
</dbReference>
<evidence type="ECO:0000313" key="4">
    <source>
        <dbReference type="Proteomes" id="UP000030746"/>
    </source>
</evidence>
<evidence type="ECO:0000256" key="1">
    <source>
        <dbReference type="SAM" id="MobiDB-lite"/>
    </source>
</evidence>
<dbReference type="OrthoDB" id="166212at2759"/>
<organism evidence="3 4">
    <name type="scientific">Lottia gigantea</name>
    <name type="common">Giant owl limpet</name>
    <dbReference type="NCBI Taxonomy" id="225164"/>
    <lineage>
        <taxon>Eukaryota</taxon>
        <taxon>Metazoa</taxon>
        <taxon>Spiralia</taxon>
        <taxon>Lophotrochozoa</taxon>
        <taxon>Mollusca</taxon>
        <taxon>Gastropoda</taxon>
        <taxon>Patellogastropoda</taxon>
        <taxon>Lottioidea</taxon>
        <taxon>Lottiidae</taxon>
        <taxon>Lottia</taxon>
    </lineage>
</organism>
<dbReference type="InterPro" id="IPR018490">
    <property type="entry name" value="cNMP-bd_dom_sf"/>
</dbReference>
<dbReference type="EMBL" id="KB201890">
    <property type="protein sequence ID" value="ESO93799.1"/>
    <property type="molecule type" value="Genomic_DNA"/>
</dbReference>
<dbReference type="GeneID" id="20247699"/>
<dbReference type="InterPro" id="IPR000595">
    <property type="entry name" value="cNMP-bd_dom"/>
</dbReference>
<dbReference type="Gene3D" id="2.60.120.10">
    <property type="entry name" value="Jelly Rolls"/>
    <property type="match status" value="2"/>
</dbReference>
<dbReference type="HOGENOM" id="CLU_383238_0_0_1"/>
<dbReference type="PROSITE" id="PS50042">
    <property type="entry name" value="CNMP_BINDING_3"/>
    <property type="match status" value="2"/>
</dbReference>
<sequence length="722" mass="83423">MDRRRLCFNTPSTGTGTDDCTDDSDMSSESLIEKAFTYTKKFRLQSLIGEAVTLQQKNKLYDESVRRKRISKIRSLGRKQPRLADLIPIPQKKNKELHSIIKSFLVNVHDGFTIRFLLVHIYRTFNLFGKTPRPKRAYIRFRKLARSILLMIRVCNACKKSIMAQMKKEAWFSLIDNLMAAKALVHKRKPTRAFVTFVPNEERELIQLTFDVGKFKRDYISEHMLNDETRNILKNTPGTRTPEQIVKILRCVKAICKEFCKYPLAVQKKISQISFFDKYRYNRVITRRGLPSDGMFFVLTGTLIEKVDGQKQPREITAGQVFGEDDLMCGRLRRRTIITKVETELLYLHRLDYWQIFSMTEDAHNISNLDICKCNTVFQHFPMGQLVKNLGTWTVMKYKYGRLIVEDSNKVDWIYVISSGEAKVYKYLSPGPVDVKARRKKIQETLNKQSPFYRRKQLLDFVQNRDYIKSSYKPSTYTPAKRAEVRSAPPGKSRESRINAARVAAKFAGLPMVSSARKETKVQIKLPDIIFTTAESDSDSKSSKNEESDDELGCGLQKLPVEYPEGFNLSPRRSSTLSALGFPSRGRSGSFMRTPMTSRPKTDQFVKVGKTQFPAFVHVETLRPGHTFGLRACLEASEMGPSVSLVSGECEILQINRKYFMKHCDDALYSLIRLMAKPFPSQDELIDRLDANIQWEEFKQMTLDNFLQEQRERKEQAYNSHV</sequence>
<dbReference type="Proteomes" id="UP000030746">
    <property type="component" value="Unassembled WGS sequence"/>
</dbReference>
<dbReference type="AlphaFoldDB" id="V4BXH3"/>
<dbReference type="OMA" id="MQWEEYK"/>
<dbReference type="STRING" id="225164.V4BXH3"/>
<feature type="domain" description="Cyclic nucleotide-binding" evidence="2">
    <location>
        <begin position="377"/>
        <end position="426"/>
    </location>
</feature>
<accession>V4BXH3</accession>
<dbReference type="CDD" id="cd00038">
    <property type="entry name" value="CAP_ED"/>
    <property type="match status" value="1"/>
</dbReference>
<proteinExistence type="predicted"/>
<reference evidence="3 4" key="1">
    <citation type="journal article" date="2013" name="Nature">
        <title>Insights into bilaterian evolution from three spiralian genomes.</title>
        <authorList>
            <person name="Simakov O."/>
            <person name="Marletaz F."/>
            <person name="Cho S.J."/>
            <person name="Edsinger-Gonzales E."/>
            <person name="Havlak P."/>
            <person name="Hellsten U."/>
            <person name="Kuo D.H."/>
            <person name="Larsson T."/>
            <person name="Lv J."/>
            <person name="Arendt D."/>
            <person name="Savage R."/>
            <person name="Osoegawa K."/>
            <person name="de Jong P."/>
            <person name="Grimwood J."/>
            <person name="Chapman J.A."/>
            <person name="Shapiro H."/>
            <person name="Aerts A."/>
            <person name="Otillar R.P."/>
            <person name="Terry A.Y."/>
            <person name="Boore J.L."/>
            <person name="Grigoriev I.V."/>
            <person name="Lindberg D.R."/>
            <person name="Seaver E.C."/>
            <person name="Weisblat D.A."/>
            <person name="Putnam N.H."/>
            <person name="Rokhsar D.S."/>
        </authorList>
    </citation>
    <scope>NUCLEOTIDE SEQUENCE [LARGE SCALE GENOMIC DNA]</scope>
</reference>
<dbReference type="KEGG" id="lgi:LOTGIDRAFT_228569"/>
<feature type="region of interest" description="Disordered" evidence="1">
    <location>
        <begin position="535"/>
        <end position="554"/>
    </location>
</feature>
<evidence type="ECO:0000259" key="2">
    <source>
        <dbReference type="PROSITE" id="PS50042"/>
    </source>
</evidence>
<feature type="domain" description="Cyclic nucleotide-binding" evidence="2">
    <location>
        <begin position="279"/>
        <end position="357"/>
    </location>
</feature>
<evidence type="ECO:0000313" key="3">
    <source>
        <dbReference type="EMBL" id="ESO93799.1"/>
    </source>
</evidence>
<gene>
    <name evidence="3" type="ORF">LOTGIDRAFT_228569</name>
</gene>
<name>V4BXH3_LOTGI</name>
<dbReference type="InterPro" id="IPR014710">
    <property type="entry name" value="RmlC-like_jellyroll"/>
</dbReference>
<dbReference type="Pfam" id="PF00027">
    <property type="entry name" value="cNMP_binding"/>
    <property type="match status" value="1"/>
</dbReference>
<dbReference type="CTD" id="20247699"/>
<dbReference type="RefSeq" id="XP_009055425.1">
    <property type="nucleotide sequence ID" value="XM_009057177.1"/>
</dbReference>
<feature type="region of interest" description="Disordered" evidence="1">
    <location>
        <begin position="1"/>
        <end position="21"/>
    </location>
</feature>
<dbReference type="PANTHER" id="PTHR23011:SF38">
    <property type="entry name" value="CYCLIC NUCLEOTIDE-BINDING DOMAIN-CONTAINING PROTEIN"/>
    <property type="match status" value="1"/>
</dbReference>
<keyword evidence="4" id="KW-1185">Reference proteome</keyword>
<dbReference type="SUPFAM" id="SSF51206">
    <property type="entry name" value="cAMP-binding domain-like"/>
    <property type="match status" value="2"/>
</dbReference>
<protein>
    <recommendedName>
        <fullName evidence="2">Cyclic nucleotide-binding domain-containing protein</fullName>
    </recommendedName>
</protein>